<dbReference type="Proteomes" id="UP000076128">
    <property type="component" value="Chromosome"/>
</dbReference>
<protein>
    <recommendedName>
        <fullName evidence="1">Rhamnogalacturonase A/B/Epimerase-like pectate lyase domain-containing protein</fullName>
    </recommendedName>
</protein>
<organism evidence="2 3">
    <name type="scientific">Frigidibacter mobilis</name>
    <dbReference type="NCBI Taxonomy" id="1335048"/>
    <lineage>
        <taxon>Bacteria</taxon>
        <taxon>Pseudomonadati</taxon>
        <taxon>Pseudomonadota</taxon>
        <taxon>Alphaproteobacteria</taxon>
        <taxon>Rhodobacterales</taxon>
        <taxon>Paracoccaceae</taxon>
        <taxon>Frigidibacter</taxon>
    </lineage>
</organism>
<evidence type="ECO:0000259" key="1">
    <source>
        <dbReference type="Pfam" id="PF12708"/>
    </source>
</evidence>
<proteinExistence type="predicted"/>
<sequence length="764" mass="81974">MNKAITDGLLLMPPAFEAGLGVWSSENGTAGSATYAGAANAAIVPADQDFGNCLELLKTTTTQKLRYMGQTPLLPGCYLRITARVKAISGNLPSVRIAAWAMGAGEVHVNGLVETGPAVALTAYGQVVTVQAIVGSGSRGGVTMPWGTAPIYGHFGLDLTGSNGGVVRIDDIEIEDITAAFLRDMVAVIDVRDYGARGDGVSDDQPAFAAADAAAAGRTVLVPAGTYYLGSTITINSPIRFEGQVVMPDAARLQLAYNFDLPTYIDAFGGDEVLGFKKAFQALMNFTDHDSLDMRGRRVEVSAPINLHAAVGNKDTFALRRVLRNGQFSVVDGPAWAPTVVTSQATYSSANPKVLSAVTDIANVPVGALVTGNGVGREIYVTEKNVGAGTLTLSQSLYGGSGTQVFTFTRFKYVLDFSGFAQLSRFNIDDVEFLCNGFASCIMLAQSGNTFQLRDCSVARPRDRGITSIGTACQSLFLDRCQFLSNEMSLRAQDRTSIMVNINANDCKIRDNRVVRFRHFMVAAGNGHILQGNHWFQGDEETAGLRVAGLVLAETNLKMLIVGNYVDNSVIEWTNEYEATPNFVSQYSFGGLTITGNIFTANDVAPWFNWLVIKPYGSGHFVQGLTMTGNVFKVLNGSITRVEAVDTTFAGLDMARMRNVIFKNNTFNAVNQVTASPVYLQHDQATEAATWTVTPGAFLPFGGWARNVESVVAEGMVTTASGARVSEMPFVLVEQGTSKQEVRVNWSAPCKGRLQIKVRVDNPN</sequence>
<reference evidence="2 3" key="1">
    <citation type="submission" date="2015-09" db="EMBL/GenBank/DDBJ databases">
        <title>Complete genome sequence of Defluviimonas alba cai42t isolated from an oilfield in Xinjiang.</title>
        <authorList>
            <person name="Geng S."/>
            <person name="Pan X."/>
            <person name="Wu X."/>
        </authorList>
    </citation>
    <scope>NUCLEOTIDE SEQUENCE [LARGE SCALE GENOMIC DNA]</scope>
    <source>
        <strain evidence="3">cai42</strain>
    </source>
</reference>
<dbReference type="STRING" id="1335048.AKL17_0302"/>
<dbReference type="AlphaFoldDB" id="A0A159Z0X7"/>
<dbReference type="InterPro" id="IPR012334">
    <property type="entry name" value="Pectin_lyas_fold"/>
</dbReference>
<dbReference type="SUPFAM" id="SSF51126">
    <property type="entry name" value="Pectin lyase-like"/>
    <property type="match status" value="1"/>
</dbReference>
<feature type="domain" description="Rhamnogalacturonase A/B/Epimerase-like pectate lyase" evidence="1">
    <location>
        <begin position="189"/>
        <end position="245"/>
    </location>
</feature>
<dbReference type="InterPro" id="IPR011050">
    <property type="entry name" value="Pectin_lyase_fold/virulence"/>
</dbReference>
<dbReference type="KEGG" id="daa:AKL17_0302"/>
<evidence type="ECO:0000313" key="2">
    <source>
        <dbReference type="EMBL" id="AMY67564.1"/>
    </source>
</evidence>
<dbReference type="PATRIC" id="fig|1335048.3.peg.316"/>
<evidence type="ECO:0000313" key="3">
    <source>
        <dbReference type="Proteomes" id="UP000076128"/>
    </source>
</evidence>
<dbReference type="EMBL" id="CP012661">
    <property type="protein sequence ID" value="AMY67564.1"/>
    <property type="molecule type" value="Genomic_DNA"/>
</dbReference>
<dbReference type="Gene3D" id="2.160.20.10">
    <property type="entry name" value="Single-stranded right-handed beta-helix, Pectin lyase-like"/>
    <property type="match status" value="2"/>
</dbReference>
<gene>
    <name evidence="2" type="ORF">AKL17_0302</name>
</gene>
<name>A0A159Z0X7_9RHOB</name>
<dbReference type="OrthoDB" id="7749009at2"/>
<accession>A0A159Z0X7</accession>
<dbReference type="Pfam" id="PF12708">
    <property type="entry name" value="Pect-lyase_RHGA_epim"/>
    <property type="match status" value="1"/>
</dbReference>
<dbReference type="InterPro" id="IPR024535">
    <property type="entry name" value="RHGA/B-epi-like_pectate_lyase"/>
</dbReference>
<dbReference type="RefSeq" id="WP_066808928.1">
    <property type="nucleotide sequence ID" value="NZ_CP012661.1"/>
</dbReference>
<keyword evidence="3" id="KW-1185">Reference proteome</keyword>